<dbReference type="GO" id="GO:0005524">
    <property type="term" value="F:ATP binding"/>
    <property type="evidence" value="ECO:0007669"/>
    <property type="project" value="UniProtKB-UniRule"/>
</dbReference>
<dbReference type="InterPro" id="IPR030616">
    <property type="entry name" value="Aur-like"/>
</dbReference>
<dbReference type="InterPro" id="IPR008271">
    <property type="entry name" value="Ser/Thr_kinase_AS"/>
</dbReference>
<feature type="binding site" evidence="10">
    <location>
        <position position="226"/>
    </location>
    <ligand>
        <name>ATP</name>
        <dbReference type="ChEBI" id="CHEBI:30616"/>
    </ligand>
</feature>
<dbReference type="SUPFAM" id="SSF56112">
    <property type="entry name" value="Protein kinase-like (PK-like)"/>
    <property type="match status" value="1"/>
</dbReference>
<feature type="non-terminal residue" evidence="17">
    <location>
        <position position="1"/>
    </location>
</feature>
<keyword evidence="2 13" id="KW-0723">Serine/threonine-protein kinase</keyword>
<feature type="binding site" evidence="10">
    <location>
        <begin position="161"/>
        <end position="163"/>
    </location>
    <ligand>
        <name>ATP</name>
        <dbReference type="ChEBI" id="CHEBI:30616"/>
    </ligand>
</feature>
<dbReference type="OrthoDB" id="377346at2759"/>
<feature type="binding site" evidence="10 12">
    <location>
        <position position="112"/>
    </location>
    <ligand>
        <name>ATP</name>
        <dbReference type="ChEBI" id="CHEBI:30616"/>
    </ligand>
</feature>
<keyword evidence="5 14" id="KW-0418">Kinase</keyword>
<keyword evidence="4 10" id="KW-0547">Nucleotide-binding</keyword>
<dbReference type="Gene3D" id="3.30.200.20">
    <property type="entry name" value="Phosphorylase Kinase, domain 1"/>
    <property type="match status" value="1"/>
</dbReference>
<evidence type="ECO:0000256" key="2">
    <source>
        <dbReference type="ARBA" id="ARBA00022527"/>
    </source>
</evidence>
<accession>A0A6G0TSX1</accession>
<dbReference type="EMBL" id="VYZN01000018">
    <property type="protein sequence ID" value="KAE9537255.1"/>
    <property type="molecule type" value="Genomic_DNA"/>
</dbReference>
<dbReference type="CDD" id="cd14007">
    <property type="entry name" value="STKc_Aurora"/>
    <property type="match status" value="1"/>
</dbReference>
<dbReference type="PROSITE" id="PS50011">
    <property type="entry name" value="PROTEIN_KINASE_DOM"/>
    <property type="match status" value="1"/>
</dbReference>
<keyword evidence="15" id="KW-0812">Transmembrane</keyword>
<dbReference type="GO" id="GO:0030261">
    <property type="term" value="P:chromosome condensation"/>
    <property type="evidence" value="ECO:0007669"/>
    <property type="project" value="UniProtKB-ARBA"/>
</dbReference>
<reference evidence="17 18" key="1">
    <citation type="submission" date="2019-08" db="EMBL/GenBank/DDBJ databases">
        <title>The genome of the soybean aphid Biotype 1, its phylome, world population structure and adaptation to the North American continent.</title>
        <authorList>
            <person name="Giordano R."/>
            <person name="Donthu R.K."/>
            <person name="Hernandez A.G."/>
            <person name="Wright C.L."/>
            <person name="Zimin A.V."/>
        </authorList>
    </citation>
    <scope>NUCLEOTIDE SEQUENCE [LARGE SCALE GENOMIC DNA]</scope>
    <source>
        <tissue evidence="17">Whole aphids</tissue>
    </source>
</reference>
<organism evidence="17 18">
    <name type="scientific">Aphis glycines</name>
    <name type="common">Soybean aphid</name>
    <dbReference type="NCBI Taxonomy" id="307491"/>
    <lineage>
        <taxon>Eukaryota</taxon>
        <taxon>Metazoa</taxon>
        <taxon>Ecdysozoa</taxon>
        <taxon>Arthropoda</taxon>
        <taxon>Hexapoda</taxon>
        <taxon>Insecta</taxon>
        <taxon>Pterygota</taxon>
        <taxon>Neoptera</taxon>
        <taxon>Paraneoptera</taxon>
        <taxon>Hemiptera</taxon>
        <taxon>Sternorrhyncha</taxon>
        <taxon>Aphidomorpha</taxon>
        <taxon>Aphidoidea</taxon>
        <taxon>Aphididae</taxon>
        <taxon>Aphidini</taxon>
        <taxon>Aphis</taxon>
        <taxon>Aphis</taxon>
    </lineage>
</organism>
<keyword evidence="18" id="KW-1185">Reference proteome</keyword>
<evidence type="ECO:0000256" key="13">
    <source>
        <dbReference type="RuleBase" id="RU000304"/>
    </source>
</evidence>
<protein>
    <recommendedName>
        <fullName evidence="14">Aurora kinase</fullName>
        <ecNumber evidence="14">2.7.11.1</ecNumber>
    </recommendedName>
</protein>
<evidence type="ECO:0000256" key="5">
    <source>
        <dbReference type="ARBA" id="ARBA00022777"/>
    </source>
</evidence>
<feature type="domain" description="Protein kinase" evidence="16">
    <location>
        <begin position="83"/>
        <end position="335"/>
    </location>
</feature>
<dbReference type="InterPro" id="IPR011009">
    <property type="entry name" value="Kinase-like_dom_sf"/>
</dbReference>
<dbReference type="GO" id="GO:0032506">
    <property type="term" value="P:cytokinetic process"/>
    <property type="evidence" value="ECO:0007669"/>
    <property type="project" value="UniProtKB-ARBA"/>
</dbReference>
<dbReference type="SMART" id="SM00220">
    <property type="entry name" value="S_TKc"/>
    <property type="match status" value="1"/>
</dbReference>
<proteinExistence type="inferred from homology"/>
<evidence type="ECO:0000313" key="18">
    <source>
        <dbReference type="Proteomes" id="UP000475862"/>
    </source>
</evidence>
<evidence type="ECO:0000256" key="6">
    <source>
        <dbReference type="ARBA" id="ARBA00022840"/>
    </source>
</evidence>
<feature type="binding site" evidence="10">
    <location>
        <begin position="212"/>
        <end position="213"/>
    </location>
    <ligand>
        <name>ATP</name>
        <dbReference type="ChEBI" id="CHEBI:30616"/>
    </ligand>
</feature>
<comment type="subcellular location">
    <subcellularLocation>
        <location evidence="1">Midbody</location>
    </subcellularLocation>
</comment>
<evidence type="ECO:0000259" key="16">
    <source>
        <dbReference type="PROSITE" id="PS50011"/>
    </source>
</evidence>
<evidence type="ECO:0000256" key="3">
    <source>
        <dbReference type="ARBA" id="ARBA00022679"/>
    </source>
</evidence>
<evidence type="ECO:0000256" key="11">
    <source>
        <dbReference type="PIRSR" id="PIRSR630616-3"/>
    </source>
</evidence>
<evidence type="ECO:0000256" key="15">
    <source>
        <dbReference type="SAM" id="Phobius"/>
    </source>
</evidence>
<comment type="similarity">
    <text evidence="14">Belongs to the protein kinase superfamily. Ser/Thr protein kinase family. Aurora subfamily.</text>
</comment>
<evidence type="ECO:0000256" key="14">
    <source>
        <dbReference type="RuleBase" id="RU367134"/>
    </source>
</evidence>
<dbReference type="FunFam" id="3.30.200.20:FF:000042">
    <property type="entry name" value="Aurora kinase A"/>
    <property type="match status" value="1"/>
</dbReference>
<evidence type="ECO:0000313" key="17">
    <source>
        <dbReference type="EMBL" id="KAE9537255.1"/>
    </source>
</evidence>
<keyword evidence="6 10" id="KW-0067">ATP-binding</keyword>
<evidence type="ECO:0000256" key="1">
    <source>
        <dbReference type="ARBA" id="ARBA00004214"/>
    </source>
</evidence>
<evidence type="ECO:0000256" key="4">
    <source>
        <dbReference type="ARBA" id="ARBA00022741"/>
    </source>
</evidence>
<dbReference type="GO" id="GO:0006325">
    <property type="term" value="P:chromatin organization"/>
    <property type="evidence" value="ECO:0007669"/>
    <property type="project" value="UniProtKB-ARBA"/>
</dbReference>
<evidence type="ECO:0000256" key="12">
    <source>
        <dbReference type="PROSITE-ProRule" id="PRU10141"/>
    </source>
</evidence>
<evidence type="ECO:0000256" key="8">
    <source>
        <dbReference type="ARBA" id="ARBA00048679"/>
    </source>
</evidence>
<name>A0A6G0TSX1_APHGL</name>
<dbReference type="Pfam" id="PF00069">
    <property type="entry name" value="Pkinase"/>
    <property type="match status" value="1"/>
</dbReference>
<evidence type="ECO:0000256" key="10">
    <source>
        <dbReference type="PIRSR" id="PIRSR630616-2"/>
    </source>
</evidence>
<keyword evidence="3 14" id="KW-0808">Transferase</keyword>
<comment type="caution">
    <text evidence="17">The sequence shown here is derived from an EMBL/GenBank/DDBJ whole genome shotgun (WGS) entry which is preliminary data.</text>
</comment>
<sequence length="369" mass="43417">TRIQEQTYSTTCWEEWEGVFKLYCFTFVFLIGQFLFMVTFNYILKMAVVEENPKNEVVQRIEKIMKEIYSKRPANHQWKLSDFEIGTPLGRGKFGRVYLAREKNTEYMVALKMMFKSELVKDHMEHQVRREIEIQTHLNHPNILKMLTYFWNEKTICLILEFAQEGELFKVLNSQPHKRFDEPTAAYYLRQVADALRYCHSQSVIHRDIKPENLLLFSHHVIKLADFGWSVHAPSKSRNTMCGTIDYLPPEMVDSQTYNEYVDNWCLGVLCYEFLCGSPPFESSEQAETFRKIRAVMYGFKPHMSESSRQLISKLLVKVPKSRLPLTDVIGHPWIKKNCEIFTKIKLEQKKGHSTTISNLSWTVLCRIG</sequence>
<comment type="catalytic activity">
    <reaction evidence="7 14">
        <text>L-threonyl-[protein] + ATP = O-phospho-L-threonyl-[protein] + ADP + H(+)</text>
        <dbReference type="Rhea" id="RHEA:46608"/>
        <dbReference type="Rhea" id="RHEA-COMP:11060"/>
        <dbReference type="Rhea" id="RHEA-COMP:11605"/>
        <dbReference type="ChEBI" id="CHEBI:15378"/>
        <dbReference type="ChEBI" id="CHEBI:30013"/>
        <dbReference type="ChEBI" id="CHEBI:30616"/>
        <dbReference type="ChEBI" id="CHEBI:61977"/>
        <dbReference type="ChEBI" id="CHEBI:456216"/>
        <dbReference type="EC" id="2.7.11.1"/>
    </reaction>
</comment>
<evidence type="ECO:0000256" key="7">
    <source>
        <dbReference type="ARBA" id="ARBA00047899"/>
    </source>
</evidence>
<dbReference type="PANTHER" id="PTHR24350">
    <property type="entry name" value="SERINE/THREONINE-PROTEIN KINASE IAL-RELATED"/>
    <property type="match status" value="1"/>
</dbReference>
<dbReference type="Proteomes" id="UP000475862">
    <property type="component" value="Unassembled WGS sequence"/>
</dbReference>
<feature type="active site" description="Proton acceptor" evidence="9">
    <location>
        <position position="208"/>
    </location>
</feature>
<feature type="transmembrane region" description="Helical" evidence="15">
    <location>
        <begin position="20"/>
        <end position="44"/>
    </location>
</feature>
<keyword evidence="15" id="KW-1133">Transmembrane helix</keyword>
<dbReference type="GO" id="GO:0004674">
    <property type="term" value="F:protein serine/threonine kinase activity"/>
    <property type="evidence" value="ECO:0007669"/>
    <property type="project" value="UniProtKB-KW"/>
</dbReference>
<dbReference type="InterPro" id="IPR017441">
    <property type="entry name" value="Protein_kinase_ATP_BS"/>
</dbReference>
<dbReference type="EC" id="2.7.11.1" evidence="14"/>
<feature type="binding site" evidence="10">
    <location>
        <position position="93"/>
    </location>
    <ligand>
        <name>ATP</name>
        <dbReference type="ChEBI" id="CHEBI:30616"/>
    </ligand>
</feature>
<dbReference type="GO" id="GO:0000070">
    <property type="term" value="P:mitotic sister chromatid segregation"/>
    <property type="evidence" value="ECO:0007669"/>
    <property type="project" value="UniProtKB-ARBA"/>
</dbReference>
<dbReference type="GO" id="GO:0030496">
    <property type="term" value="C:midbody"/>
    <property type="evidence" value="ECO:0007669"/>
    <property type="project" value="UniProtKB-SubCell"/>
</dbReference>
<dbReference type="PROSITE" id="PS00108">
    <property type="entry name" value="PROTEIN_KINASE_ST"/>
    <property type="match status" value="1"/>
</dbReference>
<keyword evidence="15" id="KW-0472">Membrane</keyword>
<dbReference type="Gene3D" id="1.10.510.10">
    <property type="entry name" value="Transferase(Phosphotransferase) domain 1"/>
    <property type="match status" value="1"/>
</dbReference>
<dbReference type="PROSITE" id="PS00107">
    <property type="entry name" value="PROTEIN_KINASE_ATP"/>
    <property type="match status" value="1"/>
</dbReference>
<feature type="cross-link" description="Glycyl lysine isopeptide (Lys-Gly) (interchain with G-Cter in SUMO2)" evidence="11">
    <location>
        <position position="210"/>
    </location>
</feature>
<comment type="catalytic activity">
    <reaction evidence="8 14">
        <text>L-seryl-[protein] + ATP = O-phospho-L-seryl-[protein] + ADP + H(+)</text>
        <dbReference type="Rhea" id="RHEA:17989"/>
        <dbReference type="Rhea" id="RHEA-COMP:9863"/>
        <dbReference type="Rhea" id="RHEA-COMP:11604"/>
        <dbReference type="ChEBI" id="CHEBI:15378"/>
        <dbReference type="ChEBI" id="CHEBI:29999"/>
        <dbReference type="ChEBI" id="CHEBI:30616"/>
        <dbReference type="ChEBI" id="CHEBI:83421"/>
        <dbReference type="ChEBI" id="CHEBI:456216"/>
        <dbReference type="EC" id="2.7.11.1"/>
    </reaction>
</comment>
<dbReference type="AlphaFoldDB" id="A0A6G0TSX1"/>
<dbReference type="InterPro" id="IPR000719">
    <property type="entry name" value="Prot_kinase_dom"/>
</dbReference>
<evidence type="ECO:0000256" key="9">
    <source>
        <dbReference type="PIRSR" id="PIRSR630616-1"/>
    </source>
</evidence>
<dbReference type="FunFam" id="1.10.510.10:FF:000235">
    <property type="entry name" value="Serine/threonine-protein kinase ark1"/>
    <property type="match status" value="1"/>
</dbReference>
<gene>
    <name evidence="17" type="ORF">AGLY_006278</name>
</gene>